<dbReference type="EMBL" id="CM007387">
    <property type="protein sequence ID" value="ONK62708.1"/>
    <property type="molecule type" value="Genomic_DNA"/>
</dbReference>
<name>A0A5P1EA23_ASPOF</name>
<feature type="compositionally biased region" description="Acidic residues" evidence="1">
    <location>
        <begin position="95"/>
        <end position="125"/>
    </location>
</feature>
<feature type="compositionally biased region" description="Basic and acidic residues" evidence="1">
    <location>
        <begin position="126"/>
        <end position="142"/>
    </location>
</feature>
<dbReference type="AlphaFoldDB" id="A0A5P1EA23"/>
<evidence type="ECO:0000313" key="3">
    <source>
        <dbReference type="Proteomes" id="UP000243459"/>
    </source>
</evidence>
<feature type="region of interest" description="Disordered" evidence="1">
    <location>
        <begin position="94"/>
        <end position="169"/>
    </location>
</feature>
<evidence type="ECO:0000256" key="1">
    <source>
        <dbReference type="SAM" id="MobiDB-lite"/>
    </source>
</evidence>
<evidence type="ECO:0000313" key="2">
    <source>
        <dbReference type="EMBL" id="ONK62708.1"/>
    </source>
</evidence>
<sequence>MLVIYILAMNHNSCKDYFVGYLCVNLCTKNAPTIARRPEPRREYLRRHDERRRVRPEVREEEREPVQHGELRRVPVLEPPVAGLALYAAELGVLDPDDGHEDGHEEEAAELDDEAADPVDEEDGEPVARDGGEEGEQEHGAGDVEDFLDGVHGGGFGEEAGGRDDVLLGEVPGVEGDVEEEPRRGGAEEVEPVALEEFGREEAGRRGGCGRGLPPACWCAVVVVVKVVGARTSPRAHQGSEPCKSLINF</sequence>
<dbReference type="Gramene" id="ONK62708">
    <property type="protein sequence ID" value="ONK62708"/>
    <property type="gene ID" value="A4U43_C07F7280"/>
</dbReference>
<keyword evidence="3" id="KW-1185">Reference proteome</keyword>
<protein>
    <submittedName>
        <fullName evidence="2">Uncharacterized protein</fullName>
    </submittedName>
</protein>
<proteinExistence type="predicted"/>
<gene>
    <name evidence="2" type="ORF">A4U43_C07F7280</name>
</gene>
<dbReference type="Proteomes" id="UP000243459">
    <property type="component" value="Chromosome 7"/>
</dbReference>
<organism evidence="2 3">
    <name type="scientific">Asparagus officinalis</name>
    <name type="common">Garden asparagus</name>
    <dbReference type="NCBI Taxonomy" id="4686"/>
    <lineage>
        <taxon>Eukaryota</taxon>
        <taxon>Viridiplantae</taxon>
        <taxon>Streptophyta</taxon>
        <taxon>Embryophyta</taxon>
        <taxon>Tracheophyta</taxon>
        <taxon>Spermatophyta</taxon>
        <taxon>Magnoliopsida</taxon>
        <taxon>Liliopsida</taxon>
        <taxon>Asparagales</taxon>
        <taxon>Asparagaceae</taxon>
        <taxon>Asparagoideae</taxon>
        <taxon>Asparagus</taxon>
    </lineage>
</organism>
<accession>A0A5P1EA23</accession>
<reference evidence="3" key="1">
    <citation type="journal article" date="2017" name="Nat. Commun.">
        <title>The asparagus genome sheds light on the origin and evolution of a young Y chromosome.</title>
        <authorList>
            <person name="Harkess A."/>
            <person name="Zhou J."/>
            <person name="Xu C."/>
            <person name="Bowers J.E."/>
            <person name="Van der Hulst R."/>
            <person name="Ayyampalayam S."/>
            <person name="Mercati F."/>
            <person name="Riccardi P."/>
            <person name="McKain M.R."/>
            <person name="Kakrana A."/>
            <person name="Tang H."/>
            <person name="Ray J."/>
            <person name="Groenendijk J."/>
            <person name="Arikit S."/>
            <person name="Mathioni S.M."/>
            <person name="Nakano M."/>
            <person name="Shan H."/>
            <person name="Telgmann-Rauber A."/>
            <person name="Kanno A."/>
            <person name="Yue Z."/>
            <person name="Chen H."/>
            <person name="Li W."/>
            <person name="Chen Y."/>
            <person name="Xu X."/>
            <person name="Zhang Y."/>
            <person name="Luo S."/>
            <person name="Chen H."/>
            <person name="Gao J."/>
            <person name="Mao Z."/>
            <person name="Pires J.C."/>
            <person name="Luo M."/>
            <person name="Kudrna D."/>
            <person name="Wing R.A."/>
            <person name="Meyers B.C."/>
            <person name="Yi K."/>
            <person name="Kong H."/>
            <person name="Lavrijsen P."/>
            <person name="Sunseri F."/>
            <person name="Falavigna A."/>
            <person name="Ye Y."/>
            <person name="Leebens-Mack J.H."/>
            <person name="Chen G."/>
        </authorList>
    </citation>
    <scope>NUCLEOTIDE SEQUENCE [LARGE SCALE GENOMIC DNA]</scope>
    <source>
        <strain evidence="3">cv. DH0086</strain>
    </source>
</reference>